<reference evidence="3 4" key="1">
    <citation type="submission" date="2018-06" db="EMBL/GenBank/DDBJ databases">
        <title>Streptomyces reniochalinae sp. nov. and Streptomyces diacarnus sp. nov. from marine sponges.</title>
        <authorList>
            <person name="Li L."/>
        </authorList>
    </citation>
    <scope>NUCLEOTIDE SEQUENCE [LARGE SCALE GENOMIC DNA]</scope>
    <source>
        <strain evidence="3 4">LHW51701</strain>
    </source>
</reference>
<protein>
    <recommendedName>
        <fullName evidence="5">FtsK domain-containing protein</fullName>
    </recommendedName>
</protein>
<feature type="compositionally biased region" description="Low complexity" evidence="1">
    <location>
        <begin position="650"/>
        <end position="661"/>
    </location>
</feature>
<keyword evidence="2" id="KW-0812">Transmembrane</keyword>
<evidence type="ECO:0000256" key="1">
    <source>
        <dbReference type="SAM" id="MobiDB-lite"/>
    </source>
</evidence>
<evidence type="ECO:0000313" key="3">
    <source>
        <dbReference type="EMBL" id="RCG20779.1"/>
    </source>
</evidence>
<dbReference type="EMBL" id="QOIN01000047">
    <property type="protein sequence ID" value="RCG20779.1"/>
    <property type="molecule type" value="Genomic_DNA"/>
</dbReference>
<dbReference type="SUPFAM" id="SSF52540">
    <property type="entry name" value="P-loop containing nucleoside triphosphate hydrolases"/>
    <property type="match status" value="1"/>
</dbReference>
<dbReference type="Gene3D" id="3.40.50.300">
    <property type="entry name" value="P-loop containing nucleotide triphosphate hydrolases"/>
    <property type="match status" value="1"/>
</dbReference>
<dbReference type="AlphaFoldDB" id="A0A367EST4"/>
<feature type="transmembrane region" description="Helical" evidence="2">
    <location>
        <begin position="86"/>
        <end position="105"/>
    </location>
</feature>
<feature type="transmembrane region" description="Helical" evidence="2">
    <location>
        <begin position="20"/>
        <end position="42"/>
    </location>
</feature>
<organism evidence="3 4">
    <name type="scientific">Streptomyces diacarni</name>
    <dbReference type="NCBI Taxonomy" id="2800381"/>
    <lineage>
        <taxon>Bacteria</taxon>
        <taxon>Bacillati</taxon>
        <taxon>Actinomycetota</taxon>
        <taxon>Actinomycetes</taxon>
        <taxon>Kitasatosporales</taxon>
        <taxon>Streptomycetaceae</taxon>
        <taxon>Streptomyces</taxon>
    </lineage>
</organism>
<keyword evidence="4" id="KW-1185">Reference proteome</keyword>
<name>A0A367EST4_9ACTN</name>
<keyword evidence="2" id="KW-1133">Transmembrane helix</keyword>
<dbReference type="InterPro" id="IPR027417">
    <property type="entry name" value="P-loop_NTPase"/>
</dbReference>
<proteinExistence type="predicted"/>
<sequence length="734" mass="78633">MIGDVFIMLSRPRSHEPIPWRHGVVSTPLFTAATVYAGSLTLGLAQDAGTALPLGWIGVGSMTGIAAAAVSRWVRTSGQGRYRRWFHTGFTTAWTSATAAWVNWAAHGTPWTMASAAALTAATTALTPFYAIDRGLRAEEIAAQWATESGAKNADTAAWEQHLADAGARGVEVSKQQPTRGGYKLLLTLASSTTAHLRTLLPTLEVRAGVRTGALRLESTPQANEAWLHVTTRDVLAETIHLPADDHPLTIRKPLTLGDLESGEPLEILFRQNSVLVAGAKGSGKSVLLHVIIAALTRCVDVVIWMVDMAQGNTAKRWLRPWAQQWKDRDGNLIDRPILDWVATTPDEAVRLYKAAHAVGDGRALRMKGGKIQPKESEPAIVVVSDENSDLMAWTPDALKAKTRGVKKGRKAAVDYIDAVQRGTGPNTGGGEIASQYDTVIGMKFREKAEGQFVFPDHYQQVNVATLPGNGSLYILDGARAAVGGTGPERAKAYFANDEDEREDGARCEDIELLSVARWDIRPDLDQAAQTDAAPFGYANRWTDPNRVAWLCESLDMPRPAGATTPRQTTAAQDGPPSREAGGSAGLGTLTPMKPLDYYVQKAKSQPTEQQPPERPQAPEGGGGSGEGPDDPQTAAAIARALEEFERITEQAATAQDAEQAPGNDGADGPEWLPAAIHAVESAGAAGLKPAAVAGIVKRDRKTVREGLKAAVERGELVYRDRGPHSVYVHPDHA</sequence>
<accession>A0A367EST4</accession>
<keyword evidence="2" id="KW-0472">Membrane</keyword>
<feature type="region of interest" description="Disordered" evidence="1">
    <location>
        <begin position="559"/>
        <end position="673"/>
    </location>
</feature>
<dbReference type="Proteomes" id="UP000252914">
    <property type="component" value="Unassembled WGS sequence"/>
</dbReference>
<gene>
    <name evidence="3" type="ORF">DTL70_21125</name>
</gene>
<feature type="transmembrane region" description="Helical" evidence="2">
    <location>
        <begin position="54"/>
        <end position="74"/>
    </location>
</feature>
<comment type="caution">
    <text evidence="3">The sequence shown here is derived from an EMBL/GenBank/DDBJ whole genome shotgun (WGS) entry which is preliminary data.</text>
</comment>
<evidence type="ECO:0008006" key="5">
    <source>
        <dbReference type="Google" id="ProtNLM"/>
    </source>
</evidence>
<evidence type="ECO:0000256" key="2">
    <source>
        <dbReference type="SAM" id="Phobius"/>
    </source>
</evidence>
<evidence type="ECO:0000313" key="4">
    <source>
        <dbReference type="Proteomes" id="UP000252914"/>
    </source>
</evidence>